<dbReference type="SMART" id="SM00850">
    <property type="entry name" value="LytTR"/>
    <property type="match status" value="1"/>
</dbReference>
<dbReference type="PROSITE" id="PS50930">
    <property type="entry name" value="HTH_LYTTR"/>
    <property type="match status" value="1"/>
</dbReference>
<evidence type="ECO:0000259" key="3">
    <source>
        <dbReference type="PROSITE" id="PS50930"/>
    </source>
</evidence>
<dbReference type="Pfam" id="PF04397">
    <property type="entry name" value="LytTR"/>
    <property type="match status" value="1"/>
</dbReference>
<dbReference type="GO" id="GO:0003677">
    <property type="term" value="F:DNA binding"/>
    <property type="evidence" value="ECO:0007669"/>
    <property type="project" value="UniProtKB-KW"/>
</dbReference>
<dbReference type="SUPFAM" id="SSF52172">
    <property type="entry name" value="CheY-like"/>
    <property type="match status" value="1"/>
</dbReference>
<sequence length="229" mass="26703">MKIAIVDDEPLFISQIEECIEMYQQSHGVTFPFSSFTSAEQVLFHLHDFDVFFLDIQMGGMSGIELARTIRKEVGDAHIIFVTNEPNFIFDGYQLQALNYLLKPIQRKQVFYCLDKLYEGDTKSLVVQVDKATKHIKLKDILFIESDGHYVEIHADRIYRVKQTLDAVKEELDDNFIQTHRGYIVQIGKIQELNKDNIQVNNEIIPIARGKYKEVYSAFINFFKRRNPS</sequence>
<dbReference type="RefSeq" id="WP_307407253.1">
    <property type="nucleotide sequence ID" value="NZ_JAUSUR010000002.1"/>
</dbReference>
<evidence type="ECO:0000313" key="5">
    <source>
        <dbReference type="Proteomes" id="UP001230220"/>
    </source>
</evidence>
<comment type="caution">
    <text evidence="4">The sequence shown here is derived from an EMBL/GenBank/DDBJ whole genome shotgun (WGS) entry which is preliminary data.</text>
</comment>
<dbReference type="Pfam" id="PF00072">
    <property type="entry name" value="Response_reg"/>
    <property type="match status" value="1"/>
</dbReference>
<dbReference type="InterPro" id="IPR011006">
    <property type="entry name" value="CheY-like_superfamily"/>
</dbReference>
<dbReference type="PANTHER" id="PTHR37299:SF1">
    <property type="entry name" value="STAGE 0 SPORULATION PROTEIN A HOMOLOG"/>
    <property type="match status" value="1"/>
</dbReference>
<keyword evidence="1" id="KW-0597">Phosphoprotein</keyword>
<feature type="modified residue" description="4-aspartylphosphate" evidence="1">
    <location>
        <position position="55"/>
    </location>
</feature>
<proteinExistence type="predicted"/>
<dbReference type="EMBL" id="JAUSUR010000002">
    <property type="protein sequence ID" value="MDQ0360956.1"/>
    <property type="molecule type" value="Genomic_DNA"/>
</dbReference>
<name>A0ABU0E2B0_9FIRM</name>
<dbReference type="PANTHER" id="PTHR37299">
    <property type="entry name" value="TRANSCRIPTIONAL REGULATOR-RELATED"/>
    <property type="match status" value="1"/>
</dbReference>
<dbReference type="PROSITE" id="PS50110">
    <property type="entry name" value="RESPONSE_REGULATORY"/>
    <property type="match status" value="1"/>
</dbReference>
<accession>A0ABU0E2B0</accession>
<protein>
    <submittedName>
        <fullName evidence="4">DNA-binding LytR/AlgR family response regulator</fullName>
    </submittedName>
</protein>
<dbReference type="InterPro" id="IPR007492">
    <property type="entry name" value="LytTR_DNA-bd_dom"/>
</dbReference>
<dbReference type="InterPro" id="IPR001789">
    <property type="entry name" value="Sig_transdc_resp-reg_receiver"/>
</dbReference>
<dbReference type="Gene3D" id="3.40.50.2300">
    <property type="match status" value="1"/>
</dbReference>
<organism evidence="4 5">
    <name type="scientific">Breznakia pachnodae</name>
    <dbReference type="NCBI Taxonomy" id="265178"/>
    <lineage>
        <taxon>Bacteria</taxon>
        <taxon>Bacillati</taxon>
        <taxon>Bacillota</taxon>
        <taxon>Erysipelotrichia</taxon>
        <taxon>Erysipelotrichales</taxon>
        <taxon>Erysipelotrichaceae</taxon>
        <taxon>Breznakia</taxon>
    </lineage>
</organism>
<evidence type="ECO:0000259" key="2">
    <source>
        <dbReference type="PROSITE" id="PS50110"/>
    </source>
</evidence>
<dbReference type="Gene3D" id="2.40.50.1020">
    <property type="entry name" value="LytTr DNA-binding domain"/>
    <property type="match status" value="1"/>
</dbReference>
<reference evidence="4 5" key="1">
    <citation type="submission" date="2023-07" db="EMBL/GenBank/DDBJ databases">
        <title>Genomic Encyclopedia of Type Strains, Phase IV (KMG-IV): sequencing the most valuable type-strain genomes for metagenomic binning, comparative biology and taxonomic classification.</title>
        <authorList>
            <person name="Goeker M."/>
        </authorList>
    </citation>
    <scope>NUCLEOTIDE SEQUENCE [LARGE SCALE GENOMIC DNA]</scope>
    <source>
        <strain evidence="4 5">DSM 16784</strain>
    </source>
</reference>
<keyword evidence="4" id="KW-0238">DNA-binding</keyword>
<dbReference type="Proteomes" id="UP001230220">
    <property type="component" value="Unassembled WGS sequence"/>
</dbReference>
<dbReference type="SMART" id="SM00448">
    <property type="entry name" value="REC"/>
    <property type="match status" value="1"/>
</dbReference>
<evidence type="ECO:0000313" key="4">
    <source>
        <dbReference type="EMBL" id="MDQ0360956.1"/>
    </source>
</evidence>
<feature type="domain" description="Response regulatory" evidence="2">
    <location>
        <begin position="2"/>
        <end position="118"/>
    </location>
</feature>
<evidence type="ECO:0000256" key="1">
    <source>
        <dbReference type="PROSITE-ProRule" id="PRU00169"/>
    </source>
</evidence>
<dbReference type="InterPro" id="IPR046947">
    <property type="entry name" value="LytR-like"/>
</dbReference>
<gene>
    <name evidence="4" type="ORF">J2S15_001701</name>
</gene>
<keyword evidence="5" id="KW-1185">Reference proteome</keyword>
<feature type="domain" description="HTH LytTR-type" evidence="3">
    <location>
        <begin position="125"/>
        <end position="221"/>
    </location>
</feature>